<dbReference type="KEGG" id="scu:SCE1572_20595"/>
<dbReference type="InterPro" id="IPR002022">
    <property type="entry name" value="Pec_lyase"/>
</dbReference>
<dbReference type="PANTHER" id="PTHR31683">
    <property type="entry name" value="PECTATE LYASE 18-RELATED"/>
    <property type="match status" value="1"/>
</dbReference>
<feature type="compositionally biased region" description="Gly residues" evidence="3">
    <location>
        <begin position="59"/>
        <end position="100"/>
    </location>
</feature>
<sequence length="412" mass="41491">MRHERSNRFTPFAAALVALSGAGGCAASGDDGDATGAGGATSSAAGTSGPTSTASGGTASSGGTTGSGGGATSGAGGEGAGGGGGQGAGGSGSGAGSGGGAVDGCPASAPIGWAGVSGHGVATTTGGLGGMTVTATTTEQLVEYAESPEPLIIQISGDIDISGVDIDVASNKTLIGTGPDATLRGRLQIRGKSLDAPIQNVVVQNLKIDASSTADDGIQIHFAHHVWVDHVEIWDALDGNLDVVHGSDLVTVSWCKFHYTSNAPDPAHRFSNLVGHSDNNSDEDTGRLRVTFHHNWWADGVIERMPRVRFGEVHVFNNYYSAAGNNYAVGGGLEARLRIENNTFDGVKDPHIFYDGEPTAQIVASGNAYLGMSDTTRKDVGQGSAFAPPYTIALDPAGASLKDVVTRCAGPR</sequence>
<feature type="domain" description="Pectate lyase" evidence="5">
    <location>
        <begin position="131"/>
        <end position="350"/>
    </location>
</feature>
<dbReference type="GO" id="GO:0000272">
    <property type="term" value="P:polysaccharide catabolic process"/>
    <property type="evidence" value="ECO:0007669"/>
    <property type="project" value="UniProtKB-KW"/>
</dbReference>
<comment type="similarity">
    <text evidence="2">Belongs to the polysaccharide lyase 1 family.</text>
</comment>
<evidence type="ECO:0000256" key="4">
    <source>
        <dbReference type="SAM" id="SignalP"/>
    </source>
</evidence>
<dbReference type="STRING" id="1254432.SCE1572_20595"/>
<protein>
    <recommendedName>
        <fullName evidence="5">Pectate lyase domain-containing protein</fullName>
    </recommendedName>
</protein>
<dbReference type="PANTHER" id="PTHR31683:SF18">
    <property type="entry name" value="PECTATE LYASE 21-RELATED"/>
    <property type="match status" value="1"/>
</dbReference>
<evidence type="ECO:0000313" key="7">
    <source>
        <dbReference type="Proteomes" id="UP000014803"/>
    </source>
</evidence>
<keyword evidence="2" id="KW-0624">Polysaccharide degradation</keyword>
<accession>S4XXP3</accession>
<keyword evidence="1 2" id="KW-0456">Lyase</keyword>
<evidence type="ECO:0000313" key="6">
    <source>
        <dbReference type="EMBL" id="AGP36680.1"/>
    </source>
</evidence>
<dbReference type="InterPro" id="IPR011050">
    <property type="entry name" value="Pectin_lyase_fold/virulence"/>
</dbReference>
<dbReference type="SMART" id="SM00656">
    <property type="entry name" value="Amb_all"/>
    <property type="match status" value="1"/>
</dbReference>
<comment type="subcellular location">
    <subcellularLocation>
        <location evidence="2">Secreted</location>
    </subcellularLocation>
</comment>
<feature type="chain" id="PRO_5004525523" description="Pectate lyase domain-containing protein" evidence="4">
    <location>
        <begin position="27"/>
        <end position="412"/>
    </location>
</feature>
<name>S4XXP3_SORCE</name>
<keyword evidence="4" id="KW-0732">Signal</keyword>
<dbReference type="InterPro" id="IPR045032">
    <property type="entry name" value="PEL"/>
</dbReference>
<dbReference type="GO" id="GO:0005576">
    <property type="term" value="C:extracellular region"/>
    <property type="evidence" value="ECO:0007669"/>
    <property type="project" value="UniProtKB-SubCell"/>
</dbReference>
<organism evidence="6 7">
    <name type="scientific">Sorangium cellulosum So0157-2</name>
    <dbReference type="NCBI Taxonomy" id="1254432"/>
    <lineage>
        <taxon>Bacteria</taxon>
        <taxon>Pseudomonadati</taxon>
        <taxon>Myxococcota</taxon>
        <taxon>Polyangia</taxon>
        <taxon>Polyangiales</taxon>
        <taxon>Polyangiaceae</taxon>
        <taxon>Sorangium</taxon>
    </lineage>
</organism>
<keyword evidence="2" id="KW-0119">Carbohydrate metabolism</keyword>
<gene>
    <name evidence="6" type="ORF">SCE1572_20595</name>
</gene>
<dbReference type="Pfam" id="PF00544">
    <property type="entry name" value="Pectate_lyase_4"/>
    <property type="match status" value="1"/>
</dbReference>
<dbReference type="GO" id="GO:0030570">
    <property type="term" value="F:pectate lyase activity"/>
    <property type="evidence" value="ECO:0007669"/>
    <property type="project" value="InterPro"/>
</dbReference>
<evidence type="ECO:0000256" key="1">
    <source>
        <dbReference type="ARBA" id="ARBA00023239"/>
    </source>
</evidence>
<dbReference type="Proteomes" id="UP000014803">
    <property type="component" value="Chromosome"/>
</dbReference>
<dbReference type="RefSeq" id="WP_020736053.1">
    <property type="nucleotide sequence ID" value="NC_021658.1"/>
</dbReference>
<dbReference type="InterPro" id="IPR012334">
    <property type="entry name" value="Pectin_lyas_fold"/>
</dbReference>
<dbReference type="EMBL" id="CP003969">
    <property type="protein sequence ID" value="AGP36680.1"/>
    <property type="molecule type" value="Genomic_DNA"/>
</dbReference>
<dbReference type="eggNOG" id="COG3866">
    <property type="taxonomic scope" value="Bacteria"/>
</dbReference>
<feature type="signal peptide" evidence="4">
    <location>
        <begin position="1"/>
        <end position="26"/>
    </location>
</feature>
<feature type="compositionally biased region" description="Low complexity" evidence="3">
    <location>
        <begin position="40"/>
        <end position="58"/>
    </location>
</feature>
<keyword evidence="2" id="KW-0964">Secreted</keyword>
<evidence type="ECO:0000256" key="3">
    <source>
        <dbReference type="SAM" id="MobiDB-lite"/>
    </source>
</evidence>
<evidence type="ECO:0000256" key="2">
    <source>
        <dbReference type="RuleBase" id="RU361173"/>
    </source>
</evidence>
<dbReference type="Gene3D" id="2.160.20.10">
    <property type="entry name" value="Single-stranded right-handed beta-helix, Pectin lyase-like"/>
    <property type="match status" value="1"/>
</dbReference>
<dbReference type="HOGENOM" id="CLU_667135_0_0_7"/>
<evidence type="ECO:0000259" key="5">
    <source>
        <dbReference type="SMART" id="SM00656"/>
    </source>
</evidence>
<proteinExistence type="inferred from homology"/>
<dbReference type="PATRIC" id="fig|1254432.3.peg.4648"/>
<dbReference type="PROSITE" id="PS51257">
    <property type="entry name" value="PROKAR_LIPOPROTEIN"/>
    <property type="match status" value="1"/>
</dbReference>
<dbReference type="AlphaFoldDB" id="S4XXP3"/>
<dbReference type="SUPFAM" id="SSF51126">
    <property type="entry name" value="Pectin lyase-like"/>
    <property type="match status" value="1"/>
</dbReference>
<reference evidence="6 7" key="1">
    <citation type="journal article" date="2013" name="Sci. Rep.">
        <title>Extraordinary expansion of a Sorangium cellulosum genome from an alkaline milieu.</title>
        <authorList>
            <person name="Han K."/>
            <person name="Li Z.F."/>
            <person name="Peng R."/>
            <person name="Zhu L.P."/>
            <person name="Zhou T."/>
            <person name="Wang L.G."/>
            <person name="Li S.G."/>
            <person name="Zhang X.B."/>
            <person name="Hu W."/>
            <person name="Wu Z.H."/>
            <person name="Qin N."/>
            <person name="Li Y.Z."/>
        </authorList>
    </citation>
    <scope>NUCLEOTIDE SEQUENCE [LARGE SCALE GENOMIC DNA]</scope>
    <source>
        <strain evidence="6 7">So0157-2</strain>
    </source>
</reference>
<feature type="region of interest" description="Disordered" evidence="3">
    <location>
        <begin position="29"/>
        <end position="100"/>
    </location>
</feature>